<dbReference type="Pfam" id="PF01757">
    <property type="entry name" value="Acyl_transf_3"/>
    <property type="match status" value="1"/>
</dbReference>
<keyword evidence="5" id="KW-1185">Reference proteome</keyword>
<dbReference type="GO" id="GO:0016747">
    <property type="term" value="F:acyltransferase activity, transferring groups other than amino-acyl groups"/>
    <property type="evidence" value="ECO:0007669"/>
    <property type="project" value="InterPro"/>
</dbReference>
<dbReference type="AlphaFoldDB" id="A0A318L002"/>
<name>A0A318L002_9NEIS</name>
<dbReference type="InterPro" id="IPR043968">
    <property type="entry name" value="SGNH"/>
</dbReference>
<feature type="transmembrane region" description="Helical" evidence="1">
    <location>
        <begin position="250"/>
        <end position="271"/>
    </location>
</feature>
<feature type="transmembrane region" description="Helical" evidence="1">
    <location>
        <begin position="129"/>
        <end position="148"/>
    </location>
</feature>
<dbReference type="GO" id="GO:0009103">
    <property type="term" value="P:lipopolysaccharide biosynthetic process"/>
    <property type="evidence" value="ECO:0007669"/>
    <property type="project" value="TreeGrafter"/>
</dbReference>
<organism evidence="4 5">
    <name type="scientific">Rivihabitans pingtungensis</name>
    <dbReference type="NCBI Taxonomy" id="1054498"/>
    <lineage>
        <taxon>Bacteria</taxon>
        <taxon>Pseudomonadati</taxon>
        <taxon>Pseudomonadota</taxon>
        <taxon>Betaproteobacteria</taxon>
        <taxon>Neisseriales</taxon>
        <taxon>Aquaspirillaceae</taxon>
        <taxon>Rivihabitans</taxon>
    </lineage>
</organism>
<feature type="transmembrane region" description="Helical" evidence="1">
    <location>
        <begin position="102"/>
        <end position="122"/>
    </location>
</feature>
<feature type="transmembrane region" description="Helical" evidence="1">
    <location>
        <begin position="190"/>
        <end position="210"/>
    </location>
</feature>
<keyword evidence="1" id="KW-0812">Transmembrane</keyword>
<feature type="domain" description="Acyltransferase 3" evidence="2">
    <location>
        <begin position="2"/>
        <end position="300"/>
    </location>
</feature>
<evidence type="ECO:0000259" key="3">
    <source>
        <dbReference type="Pfam" id="PF19040"/>
    </source>
</evidence>
<evidence type="ECO:0000259" key="2">
    <source>
        <dbReference type="Pfam" id="PF01757"/>
    </source>
</evidence>
<keyword evidence="1" id="KW-0472">Membrane</keyword>
<dbReference type="Pfam" id="PF19040">
    <property type="entry name" value="SGNH"/>
    <property type="match status" value="1"/>
</dbReference>
<feature type="transmembrane region" description="Helical" evidence="1">
    <location>
        <begin position="160"/>
        <end position="178"/>
    </location>
</feature>
<evidence type="ECO:0000313" key="5">
    <source>
        <dbReference type="Proteomes" id="UP000247555"/>
    </source>
</evidence>
<accession>A0A318L002</accession>
<keyword evidence="1" id="KW-1133">Transmembrane helix</keyword>
<gene>
    <name evidence="4" type="ORF">DFR34_10977</name>
</gene>
<feature type="transmembrane region" description="Helical" evidence="1">
    <location>
        <begin position="222"/>
        <end position="241"/>
    </location>
</feature>
<evidence type="ECO:0000313" key="4">
    <source>
        <dbReference type="EMBL" id="PXX78853.1"/>
    </source>
</evidence>
<dbReference type="GO" id="GO:0016020">
    <property type="term" value="C:membrane"/>
    <property type="evidence" value="ECO:0007669"/>
    <property type="project" value="TreeGrafter"/>
</dbReference>
<reference evidence="4 5" key="1">
    <citation type="submission" date="2018-05" db="EMBL/GenBank/DDBJ databases">
        <title>Genomic Encyclopedia of Type Strains, Phase IV (KMG-IV): sequencing the most valuable type-strain genomes for metagenomic binning, comparative biology and taxonomic classification.</title>
        <authorList>
            <person name="Goeker M."/>
        </authorList>
    </citation>
    <scope>NUCLEOTIDE SEQUENCE [LARGE SCALE GENOMIC DNA]</scope>
    <source>
        <strain evidence="4 5">DSM 29661</strain>
    </source>
</reference>
<protein>
    <submittedName>
        <fullName evidence="4">Peptidoglycan/LPS O-acetylase OafA/YrhL</fullName>
    </submittedName>
</protein>
<comment type="caution">
    <text evidence="4">The sequence shown here is derived from an EMBL/GenBank/DDBJ whole genome shotgun (WGS) entry which is preliminary data.</text>
</comment>
<dbReference type="Proteomes" id="UP000247555">
    <property type="component" value="Unassembled WGS sequence"/>
</dbReference>
<proteinExistence type="predicted"/>
<dbReference type="PANTHER" id="PTHR23028:SF53">
    <property type="entry name" value="ACYL_TRANSF_3 DOMAIN-CONTAINING PROTEIN"/>
    <property type="match status" value="1"/>
</dbReference>
<dbReference type="EMBL" id="QJKI01000009">
    <property type="protein sequence ID" value="PXX78853.1"/>
    <property type="molecule type" value="Genomic_DNA"/>
</dbReference>
<sequence length="624" mass="68467">MGVDIFFVISGFLISGILIKEAQTGRFSILTFYQRRVRRIFPALILVLLFCSVLAWFILLPGEYQQLGKHVLSGVGFVANLALWAESGYFDTAAEAKPLLHLWSLGVEEQFYIVWPWLIALCWRSRLRLWLALLSVAVLSLLACLWWTPRDATAAFYAPYTRFWELLAGSALAYWAVLRAQSGRAAPPPTWLANSLSFAGLALMAASCLWLDKSQPFPGWRAALPVLGAVLVVAAGQASWLNRYVLSNRLMVGIGLISFPLYLWHWPLLAFAHVLSNGTPDRLARALAVAVAILLAWLTYELLEKPVRYRYKGAAPIWILLALSVVLAAWGGAGMLGWVSPRHVNPDLQRVLEASRDWDYPGVMATQMVQGHPVRRDAAGARVTLLVGDSHVEQYAPRVAALRRLAPERLNTTLWSTIGGCPPIESVVDSTGGFCSSAWRAAQAVLASQPVDAVVVGGCWNCYFVPPVKAEAARQRFVLAANGQRLALDGQAGRQAALASLQAQLQALARRHRVYLLLDNPQDMQLEPARYIEGSRWSALHLRPVSDVSIVLPPAVLALREQLRAVAARAGVTVIDPLPALCQAGRCPIASAAGELIYKDNNHLRASYVRSQASFLDAALLAPR</sequence>
<dbReference type="PANTHER" id="PTHR23028">
    <property type="entry name" value="ACETYLTRANSFERASE"/>
    <property type="match status" value="1"/>
</dbReference>
<dbReference type="InterPro" id="IPR002656">
    <property type="entry name" value="Acyl_transf_3_dom"/>
</dbReference>
<feature type="transmembrane region" description="Helical" evidence="1">
    <location>
        <begin position="315"/>
        <end position="339"/>
    </location>
</feature>
<feature type="transmembrane region" description="Helical" evidence="1">
    <location>
        <begin position="40"/>
        <end position="59"/>
    </location>
</feature>
<feature type="transmembrane region" description="Helical" evidence="1">
    <location>
        <begin position="283"/>
        <end position="303"/>
    </location>
</feature>
<evidence type="ECO:0000256" key="1">
    <source>
        <dbReference type="SAM" id="Phobius"/>
    </source>
</evidence>
<dbReference type="InterPro" id="IPR050879">
    <property type="entry name" value="Acyltransferase_3"/>
</dbReference>
<feature type="domain" description="SGNH" evidence="3">
    <location>
        <begin position="381"/>
        <end position="607"/>
    </location>
</feature>